<dbReference type="SUPFAM" id="SSF75005">
    <property type="entry name" value="Arabinanase/levansucrase/invertase"/>
    <property type="match status" value="1"/>
</dbReference>
<evidence type="ECO:0000256" key="4">
    <source>
        <dbReference type="PIRSR" id="PIRSR606710-1"/>
    </source>
</evidence>
<evidence type="ECO:0000256" key="6">
    <source>
        <dbReference type="RuleBase" id="RU361187"/>
    </source>
</evidence>
<dbReference type="PANTHER" id="PTHR42812:SF12">
    <property type="entry name" value="BETA-XYLOSIDASE-RELATED"/>
    <property type="match status" value="1"/>
</dbReference>
<dbReference type="InterPro" id="IPR051795">
    <property type="entry name" value="Glycosyl_Hydrlase_43"/>
</dbReference>
<keyword evidence="3 6" id="KW-0326">Glycosidase</keyword>
<dbReference type="RefSeq" id="WP_245818079.1">
    <property type="nucleotide sequence ID" value="NZ_FZOU01000008.1"/>
</dbReference>
<evidence type="ECO:0000256" key="3">
    <source>
        <dbReference type="ARBA" id="ARBA00023295"/>
    </source>
</evidence>
<dbReference type="GO" id="GO:0005975">
    <property type="term" value="P:carbohydrate metabolic process"/>
    <property type="evidence" value="ECO:0007669"/>
    <property type="project" value="InterPro"/>
</dbReference>
<name>A0A239LVY5_9BACT</name>
<dbReference type="AlphaFoldDB" id="A0A239LVY5"/>
<accession>A0A239LVY5</accession>
<dbReference type="InterPro" id="IPR013320">
    <property type="entry name" value="ConA-like_dom_sf"/>
</dbReference>
<dbReference type="EMBL" id="FZOU01000008">
    <property type="protein sequence ID" value="SNT34430.1"/>
    <property type="molecule type" value="Genomic_DNA"/>
</dbReference>
<dbReference type="Pfam" id="PF17851">
    <property type="entry name" value="GH43_C2"/>
    <property type="match status" value="1"/>
</dbReference>
<dbReference type="Gene3D" id="2.115.10.20">
    <property type="entry name" value="Glycosyl hydrolase domain, family 43"/>
    <property type="match status" value="1"/>
</dbReference>
<feature type="active site" description="Proton acceptor" evidence="4">
    <location>
        <position position="60"/>
    </location>
</feature>
<comment type="similarity">
    <text evidence="1 6">Belongs to the glycosyl hydrolase 43 family.</text>
</comment>
<keyword evidence="2 6" id="KW-0378">Hydrolase</keyword>
<keyword evidence="7" id="KW-0732">Signal</keyword>
<gene>
    <name evidence="9" type="ORF">SAMN05421770_1085</name>
</gene>
<organism evidence="9 10">
    <name type="scientific">Granulicella rosea</name>
    <dbReference type="NCBI Taxonomy" id="474952"/>
    <lineage>
        <taxon>Bacteria</taxon>
        <taxon>Pseudomonadati</taxon>
        <taxon>Acidobacteriota</taxon>
        <taxon>Terriglobia</taxon>
        <taxon>Terriglobales</taxon>
        <taxon>Acidobacteriaceae</taxon>
        <taxon>Granulicella</taxon>
    </lineage>
</organism>
<dbReference type="InterPro" id="IPR041542">
    <property type="entry name" value="GH43_C2"/>
</dbReference>
<evidence type="ECO:0000256" key="1">
    <source>
        <dbReference type="ARBA" id="ARBA00009865"/>
    </source>
</evidence>
<evidence type="ECO:0000256" key="7">
    <source>
        <dbReference type="SAM" id="SignalP"/>
    </source>
</evidence>
<feature type="active site" description="Proton donor" evidence="4">
    <location>
        <position position="226"/>
    </location>
</feature>
<dbReference type="InterPro" id="IPR023296">
    <property type="entry name" value="Glyco_hydro_beta-prop_sf"/>
</dbReference>
<proteinExistence type="inferred from homology"/>
<protein>
    <submittedName>
        <fullName evidence="9">Beta-xylosidase</fullName>
    </submittedName>
</protein>
<evidence type="ECO:0000256" key="5">
    <source>
        <dbReference type="PIRSR" id="PIRSR606710-2"/>
    </source>
</evidence>
<evidence type="ECO:0000259" key="8">
    <source>
        <dbReference type="Pfam" id="PF17851"/>
    </source>
</evidence>
<sequence length="551" mass="60033">MRLAAAFLMAACVVEAYAQKATSRAQTGALPGEGAVSKIWSPDLGDGRYKNPVLNADYSDPDVTRVGDRFYLVSSSFDSVPGLPILESYDLVNWKLIGHALTRQPPVERYKAVLHGVGVWAPALRYHAGEFYLFYPDPDYGIYMMKAKDAAGPWSAPLLIKAAPGWIDPCPLWDDDGKAYLISALAGSRAHTNSALVLSRMKPDGTGLLDDGSIVYDGHAQDKTIEGPKLYKRHGYYYISAPAGGVTGGWQVVLRSRSIYGPFERRVVLQQGSTAINGPHQGAWVETGTGEDWFLHFQDRAWLGRIVHLEPMKWVDDWPVIGDVSHGSIGEPVATYRKPHVLHAGARENPVDSDEFNGPSLGLQWSWQANPEPSWGFIAPAIGAMRLLNVPSPAGSHHLSLTPNLLLQKLPGTRFTVTTRVSPAFRNEGDRAGLVILGKSYGFIEVAQTKQGASIRQVLGVTAPSGVSEKTLAEVPLQAAEVYLRASVNEGAVRFSYSTDNVKFIDLGDSYQATPGVWIGSKAGIFASGEMDSGDFGYADFDWFRFDLLPH</sequence>
<keyword evidence="10" id="KW-1185">Reference proteome</keyword>
<dbReference type="Gene3D" id="2.60.120.200">
    <property type="match status" value="1"/>
</dbReference>
<dbReference type="SUPFAM" id="SSF49899">
    <property type="entry name" value="Concanavalin A-like lectins/glucanases"/>
    <property type="match status" value="1"/>
</dbReference>
<evidence type="ECO:0000313" key="10">
    <source>
        <dbReference type="Proteomes" id="UP000198356"/>
    </source>
</evidence>
<dbReference type="PANTHER" id="PTHR42812">
    <property type="entry name" value="BETA-XYLOSIDASE"/>
    <property type="match status" value="1"/>
</dbReference>
<evidence type="ECO:0000313" key="9">
    <source>
        <dbReference type="EMBL" id="SNT34430.1"/>
    </source>
</evidence>
<evidence type="ECO:0000256" key="2">
    <source>
        <dbReference type="ARBA" id="ARBA00022801"/>
    </source>
</evidence>
<reference evidence="9 10" key="1">
    <citation type="submission" date="2017-06" db="EMBL/GenBank/DDBJ databases">
        <authorList>
            <person name="Kim H.J."/>
            <person name="Triplett B.A."/>
        </authorList>
    </citation>
    <scope>NUCLEOTIDE SEQUENCE [LARGE SCALE GENOMIC DNA]</scope>
    <source>
        <strain evidence="9 10">DSM 18704</strain>
    </source>
</reference>
<feature type="signal peptide" evidence="7">
    <location>
        <begin position="1"/>
        <end position="18"/>
    </location>
</feature>
<dbReference type="Proteomes" id="UP000198356">
    <property type="component" value="Unassembled WGS sequence"/>
</dbReference>
<dbReference type="InterPro" id="IPR006710">
    <property type="entry name" value="Glyco_hydro_43"/>
</dbReference>
<feature type="domain" description="Beta-xylosidase C-terminal Concanavalin A-like" evidence="8">
    <location>
        <begin position="353"/>
        <end position="546"/>
    </location>
</feature>
<dbReference type="CDD" id="cd09001">
    <property type="entry name" value="GH43_FsAxh1-like"/>
    <property type="match status" value="1"/>
</dbReference>
<feature type="chain" id="PRO_5012534481" evidence="7">
    <location>
        <begin position="19"/>
        <end position="551"/>
    </location>
</feature>
<dbReference type="GO" id="GO:0004553">
    <property type="term" value="F:hydrolase activity, hydrolyzing O-glycosyl compounds"/>
    <property type="evidence" value="ECO:0007669"/>
    <property type="project" value="InterPro"/>
</dbReference>
<feature type="site" description="Important for catalytic activity, responsible for pKa modulation of the active site Glu and correct orientation of both the proton donor and substrate" evidence="5">
    <location>
        <position position="168"/>
    </location>
</feature>
<dbReference type="Pfam" id="PF04616">
    <property type="entry name" value="Glyco_hydro_43"/>
    <property type="match status" value="1"/>
</dbReference>